<keyword evidence="3" id="KW-1185">Reference proteome</keyword>
<sequence>MMVGESSHDLWHDRGLSLQILQPSLCLVLISALAMQTVAYFVSESSHHEGIDKSSLAGECLPLKSQDERRSISIVSDAKTK</sequence>
<protein>
    <submittedName>
        <fullName evidence="2">Uncharacterized protein</fullName>
    </submittedName>
</protein>
<name>A0AAV8QMF9_ENSVE</name>
<keyword evidence="1" id="KW-0812">Transmembrane</keyword>
<feature type="transmembrane region" description="Helical" evidence="1">
    <location>
        <begin position="20"/>
        <end position="42"/>
    </location>
</feature>
<evidence type="ECO:0000313" key="3">
    <source>
        <dbReference type="Proteomes" id="UP001222027"/>
    </source>
</evidence>
<dbReference type="Proteomes" id="UP001222027">
    <property type="component" value="Unassembled WGS sequence"/>
</dbReference>
<keyword evidence="1" id="KW-1133">Transmembrane helix</keyword>
<dbReference type="EMBL" id="JAQQAF010000006">
    <property type="protein sequence ID" value="KAJ8477713.1"/>
    <property type="molecule type" value="Genomic_DNA"/>
</dbReference>
<evidence type="ECO:0000256" key="1">
    <source>
        <dbReference type="SAM" id="Phobius"/>
    </source>
</evidence>
<accession>A0AAV8QMF9</accession>
<keyword evidence="1" id="KW-0472">Membrane</keyword>
<organism evidence="2 3">
    <name type="scientific">Ensete ventricosum</name>
    <name type="common">Abyssinian banana</name>
    <name type="synonym">Musa ensete</name>
    <dbReference type="NCBI Taxonomy" id="4639"/>
    <lineage>
        <taxon>Eukaryota</taxon>
        <taxon>Viridiplantae</taxon>
        <taxon>Streptophyta</taxon>
        <taxon>Embryophyta</taxon>
        <taxon>Tracheophyta</taxon>
        <taxon>Spermatophyta</taxon>
        <taxon>Magnoliopsida</taxon>
        <taxon>Liliopsida</taxon>
        <taxon>Zingiberales</taxon>
        <taxon>Musaceae</taxon>
        <taxon>Ensete</taxon>
    </lineage>
</organism>
<reference evidence="2 3" key="1">
    <citation type="submission" date="2022-12" db="EMBL/GenBank/DDBJ databases">
        <title>Chromosome-scale assembly of the Ensete ventricosum genome.</title>
        <authorList>
            <person name="Dussert Y."/>
            <person name="Stocks J."/>
            <person name="Wendawek A."/>
            <person name="Woldeyes F."/>
            <person name="Nichols R.A."/>
            <person name="Borrell J.S."/>
        </authorList>
    </citation>
    <scope>NUCLEOTIDE SEQUENCE [LARGE SCALE GENOMIC DNA]</scope>
    <source>
        <strain evidence="3">cv. Maze</strain>
        <tissue evidence="2">Seeds</tissue>
    </source>
</reference>
<dbReference type="AlphaFoldDB" id="A0AAV8QMF9"/>
<proteinExistence type="predicted"/>
<gene>
    <name evidence="2" type="ORF">OPV22_021440</name>
</gene>
<comment type="caution">
    <text evidence="2">The sequence shown here is derived from an EMBL/GenBank/DDBJ whole genome shotgun (WGS) entry which is preliminary data.</text>
</comment>
<evidence type="ECO:0000313" key="2">
    <source>
        <dbReference type="EMBL" id="KAJ8477713.1"/>
    </source>
</evidence>